<evidence type="ECO:0000313" key="2">
    <source>
        <dbReference type="EMBL" id="KAK2986160.1"/>
    </source>
</evidence>
<sequence length="99" mass="11326">MDGLAKRFETYGLRFGSLDATLGDLQKNYSEMKFSDVSQDSVIGDFNQLKQMATVGEYYNYFEELRAQVVEEFRVMDEGYFVKSFMGGLKRNKKSCGAV</sequence>
<evidence type="ECO:0000259" key="1">
    <source>
        <dbReference type="Pfam" id="PF03732"/>
    </source>
</evidence>
<evidence type="ECO:0000313" key="3">
    <source>
        <dbReference type="Proteomes" id="UP001187471"/>
    </source>
</evidence>
<proteinExistence type="predicted"/>
<dbReference type="AlphaFoldDB" id="A0AA88UII1"/>
<accession>A0AA88UII1</accession>
<dbReference type="Proteomes" id="UP001187471">
    <property type="component" value="Unassembled WGS sequence"/>
</dbReference>
<organism evidence="2 3">
    <name type="scientific">Escallonia rubra</name>
    <dbReference type="NCBI Taxonomy" id="112253"/>
    <lineage>
        <taxon>Eukaryota</taxon>
        <taxon>Viridiplantae</taxon>
        <taxon>Streptophyta</taxon>
        <taxon>Embryophyta</taxon>
        <taxon>Tracheophyta</taxon>
        <taxon>Spermatophyta</taxon>
        <taxon>Magnoliopsida</taxon>
        <taxon>eudicotyledons</taxon>
        <taxon>Gunneridae</taxon>
        <taxon>Pentapetalae</taxon>
        <taxon>asterids</taxon>
        <taxon>campanulids</taxon>
        <taxon>Escalloniales</taxon>
        <taxon>Escalloniaceae</taxon>
        <taxon>Escallonia</taxon>
    </lineage>
</organism>
<keyword evidence="3" id="KW-1185">Reference proteome</keyword>
<feature type="domain" description="Retrotransposon gag" evidence="1">
    <location>
        <begin position="27"/>
        <end position="90"/>
    </location>
</feature>
<protein>
    <recommendedName>
        <fullName evidence="1">Retrotransposon gag domain-containing protein</fullName>
    </recommendedName>
</protein>
<name>A0AA88UII1_9ASTE</name>
<reference evidence="2" key="1">
    <citation type="submission" date="2022-12" db="EMBL/GenBank/DDBJ databases">
        <title>Draft genome assemblies for two species of Escallonia (Escalloniales).</title>
        <authorList>
            <person name="Chanderbali A."/>
            <person name="Dervinis C."/>
            <person name="Anghel I."/>
            <person name="Soltis D."/>
            <person name="Soltis P."/>
            <person name="Zapata F."/>
        </authorList>
    </citation>
    <scope>NUCLEOTIDE SEQUENCE</scope>
    <source>
        <strain evidence="2">UCBG92.1500</strain>
        <tissue evidence="2">Leaf</tissue>
    </source>
</reference>
<gene>
    <name evidence="2" type="ORF">RJ640_008843</name>
</gene>
<comment type="caution">
    <text evidence="2">The sequence shown here is derived from an EMBL/GenBank/DDBJ whole genome shotgun (WGS) entry which is preliminary data.</text>
</comment>
<dbReference type="EMBL" id="JAVXUO010001085">
    <property type="protein sequence ID" value="KAK2986160.1"/>
    <property type="molecule type" value="Genomic_DNA"/>
</dbReference>
<dbReference type="InterPro" id="IPR005162">
    <property type="entry name" value="Retrotrans_gag_dom"/>
</dbReference>
<dbReference type="Pfam" id="PF03732">
    <property type="entry name" value="Retrotrans_gag"/>
    <property type="match status" value="1"/>
</dbReference>